<protein>
    <submittedName>
        <fullName evidence="1">Uncharacterized protein</fullName>
    </submittedName>
</protein>
<evidence type="ECO:0000313" key="1">
    <source>
        <dbReference type="EMBL" id="MBX64933.1"/>
    </source>
</evidence>
<reference evidence="1" key="1">
    <citation type="submission" date="2018-02" db="EMBL/GenBank/DDBJ databases">
        <title>Rhizophora mucronata_Transcriptome.</title>
        <authorList>
            <person name="Meera S.P."/>
            <person name="Sreeshan A."/>
            <person name="Augustine A."/>
        </authorList>
    </citation>
    <scope>NUCLEOTIDE SEQUENCE</scope>
    <source>
        <tissue evidence="1">Leaf</tissue>
    </source>
</reference>
<organism evidence="1">
    <name type="scientific">Rhizophora mucronata</name>
    <name type="common">Asiatic mangrove</name>
    <dbReference type="NCBI Taxonomy" id="61149"/>
    <lineage>
        <taxon>Eukaryota</taxon>
        <taxon>Viridiplantae</taxon>
        <taxon>Streptophyta</taxon>
        <taxon>Embryophyta</taxon>
        <taxon>Tracheophyta</taxon>
        <taxon>Spermatophyta</taxon>
        <taxon>Magnoliopsida</taxon>
        <taxon>eudicotyledons</taxon>
        <taxon>Gunneridae</taxon>
        <taxon>Pentapetalae</taxon>
        <taxon>rosids</taxon>
        <taxon>fabids</taxon>
        <taxon>Malpighiales</taxon>
        <taxon>Rhizophoraceae</taxon>
        <taxon>Rhizophora</taxon>
    </lineage>
</organism>
<sequence>MHYIYSLIFSPFSALLP</sequence>
<name>A0A2P2QD92_RHIMU</name>
<proteinExistence type="predicted"/>
<dbReference type="AlphaFoldDB" id="A0A2P2QD92"/>
<accession>A0A2P2QD92</accession>
<dbReference type="EMBL" id="GGEC01084449">
    <property type="protein sequence ID" value="MBX64933.1"/>
    <property type="molecule type" value="Transcribed_RNA"/>
</dbReference>